<dbReference type="AlphaFoldDB" id="A0A8A4ZIY1"/>
<evidence type="ECO:0000313" key="4">
    <source>
        <dbReference type="Proteomes" id="UP000663937"/>
    </source>
</evidence>
<dbReference type="PANTHER" id="PTHR44757">
    <property type="entry name" value="DIGUANYLATE CYCLASE DGCP"/>
    <property type="match status" value="1"/>
</dbReference>
<dbReference type="InterPro" id="IPR029787">
    <property type="entry name" value="Nucleotide_cyclase"/>
</dbReference>
<evidence type="ECO:0000259" key="1">
    <source>
        <dbReference type="PROSITE" id="PS50883"/>
    </source>
</evidence>
<dbReference type="Pfam" id="PF00563">
    <property type="entry name" value="EAL"/>
    <property type="match status" value="1"/>
</dbReference>
<sequence>MPDEDDLSLLLSEFARTMVTDFPIQAILDHLVVRIVDVLPITAAGVSLIESGVAPRFVAASNSDALRFEMLQTDLGEGPCLSAFYSGEPSFVPDLAAQTKFPKFGPAALKEGMAAVFAFPLRHDDGRLGALDLYRDVAGPLSDRAQVVAQTLADVGAAYILNARARDDITQAADWFRERSLHDPLTGLPNRVLLIEHLEQASARARRTHRSAAILFVDLDKFKRVNDTHGHTVGDSLLIAVARRLESLVRPGDTVARVSGDEYVYLCEDLTSPADVDVLVDRVTNAFATPFSLPTMELSVTASIGIAYSGPGEEITDHLIIDADTAMYQAKGRGGATHQVLDLRAANEASYQNELERDLRTALDDSALDLAYQPIVRTSDGRLQGVEALLRWTHPTRGRIPALVAIATAEKGGFITELGEWVFERSCRDWNRWSADHPDRRLDLSVNVSARQLMNPEFLPTVERALRSTGMDPAAFVVEVTETVLGEDHDRVLAILRDLKTLGARLALDDFGTGYCSLTHLRRFPIDIVKIDRCFVSAIGTDAASTAVVESVAHLAHALEMSVSAEGVETERQRDGLVEVGCDSAQGYYFSRPLTTGALEAHLA</sequence>
<dbReference type="InterPro" id="IPR029016">
    <property type="entry name" value="GAF-like_dom_sf"/>
</dbReference>
<dbReference type="InterPro" id="IPR001633">
    <property type="entry name" value="EAL_dom"/>
</dbReference>
<dbReference type="Gene3D" id="3.30.70.270">
    <property type="match status" value="1"/>
</dbReference>
<reference evidence="3" key="1">
    <citation type="submission" date="2021-03" db="EMBL/GenBank/DDBJ databases">
        <title>Pengzhenrongella sicca gen. nov., sp. nov., a new member of suborder Micrococcineae isolated from High-Arctic tundra soil.</title>
        <authorList>
            <person name="Peng F."/>
        </authorList>
    </citation>
    <scope>NUCLEOTIDE SEQUENCE</scope>
    <source>
        <strain evidence="3">LRZ-2</strain>
    </source>
</reference>
<dbReference type="EMBL" id="CP071868">
    <property type="protein sequence ID" value="QTE30983.1"/>
    <property type="molecule type" value="Genomic_DNA"/>
</dbReference>
<dbReference type="SUPFAM" id="SSF55073">
    <property type="entry name" value="Nucleotide cyclase"/>
    <property type="match status" value="1"/>
</dbReference>
<dbReference type="InterPro" id="IPR003018">
    <property type="entry name" value="GAF"/>
</dbReference>
<feature type="domain" description="GGDEF" evidence="2">
    <location>
        <begin position="210"/>
        <end position="343"/>
    </location>
</feature>
<accession>A0A8A4ZIY1</accession>
<evidence type="ECO:0000313" key="3">
    <source>
        <dbReference type="EMBL" id="QTE30983.1"/>
    </source>
</evidence>
<dbReference type="SMART" id="SM00065">
    <property type="entry name" value="GAF"/>
    <property type="match status" value="1"/>
</dbReference>
<dbReference type="CDD" id="cd01948">
    <property type="entry name" value="EAL"/>
    <property type="match status" value="1"/>
</dbReference>
<dbReference type="KEGG" id="psic:J4E96_08695"/>
<dbReference type="PROSITE" id="PS50883">
    <property type="entry name" value="EAL"/>
    <property type="match status" value="1"/>
</dbReference>
<dbReference type="InterPro" id="IPR043128">
    <property type="entry name" value="Rev_trsase/Diguanyl_cyclase"/>
</dbReference>
<dbReference type="SMART" id="SM00052">
    <property type="entry name" value="EAL"/>
    <property type="match status" value="1"/>
</dbReference>
<protein>
    <submittedName>
        <fullName evidence="3">EAL domain-containing protein</fullName>
    </submittedName>
</protein>
<dbReference type="Gene3D" id="3.20.20.450">
    <property type="entry name" value="EAL domain"/>
    <property type="match status" value="1"/>
</dbReference>
<evidence type="ECO:0000259" key="2">
    <source>
        <dbReference type="PROSITE" id="PS50887"/>
    </source>
</evidence>
<dbReference type="Gene3D" id="3.30.450.40">
    <property type="match status" value="1"/>
</dbReference>
<dbReference type="InterPro" id="IPR035919">
    <property type="entry name" value="EAL_sf"/>
</dbReference>
<name>A0A8A4ZIY1_9MICO</name>
<dbReference type="SUPFAM" id="SSF55781">
    <property type="entry name" value="GAF domain-like"/>
    <property type="match status" value="1"/>
</dbReference>
<dbReference type="PANTHER" id="PTHR44757:SF2">
    <property type="entry name" value="BIOFILM ARCHITECTURE MAINTENANCE PROTEIN MBAA"/>
    <property type="match status" value="1"/>
</dbReference>
<proteinExistence type="predicted"/>
<organism evidence="3 4">
    <name type="scientific">Pengzhenrongella sicca</name>
    <dbReference type="NCBI Taxonomy" id="2819238"/>
    <lineage>
        <taxon>Bacteria</taxon>
        <taxon>Bacillati</taxon>
        <taxon>Actinomycetota</taxon>
        <taxon>Actinomycetes</taxon>
        <taxon>Micrococcales</taxon>
        <taxon>Pengzhenrongella</taxon>
    </lineage>
</organism>
<dbReference type="InterPro" id="IPR052155">
    <property type="entry name" value="Biofilm_reg_signaling"/>
</dbReference>
<feature type="domain" description="EAL" evidence="1">
    <location>
        <begin position="352"/>
        <end position="604"/>
    </location>
</feature>
<dbReference type="SUPFAM" id="SSF141868">
    <property type="entry name" value="EAL domain-like"/>
    <property type="match status" value="1"/>
</dbReference>
<dbReference type="RefSeq" id="WP_227425365.1">
    <property type="nucleotide sequence ID" value="NZ_CP071868.1"/>
</dbReference>
<dbReference type="Pfam" id="PF13185">
    <property type="entry name" value="GAF_2"/>
    <property type="match status" value="1"/>
</dbReference>
<dbReference type="InterPro" id="IPR000160">
    <property type="entry name" value="GGDEF_dom"/>
</dbReference>
<dbReference type="Proteomes" id="UP000663937">
    <property type="component" value="Chromosome"/>
</dbReference>
<dbReference type="NCBIfam" id="TIGR00254">
    <property type="entry name" value="GGDEF"/>
    <property type="match status" value="1"/>
</dbReference>
<dbReference type="Pfam" id="PF00990">
    <property type="entry name" value="GGDEF"/>
    <property type="match status" value="1"/>
</dbReference>
<dbReference type="PROSITE" id="PS50887">
    <property type="entry name" value="GGDEF"/>
    <property type="match status" value="1"/>
</dbReference>
<dbReference type="CDD" id="cd01949">
    <property type="entry name" value="GGDEF"/>
    <property type="match status" value="1"/>
</dbReference>
<dbReference type="SMART" id="SM00267">
    <property type="entry name" value="GGDEF"/>
    <property type="match status" value="1"/>
</dbReference>
<keyword evidence="4" id="KW-1185">Reference proteome</keyword>
<gene>
    <name evidence="3" type="ORF">J4E96_08695</name>
</gene>